<keyword evidence="7" id="KW-1185">Reference proteome</keyword>
<keyword evidence="2" id="KW-0238">DNA-binding</keyword>
<dbReference type="PANTHER" id="PTHR46796">
    <property type="entry name" value="HTH-TYPE TRANSCRIPTIONAL ACTIVATOR RHAS-RELATED"/>
    <property type="match status" value="1"/>
</dbReference>
<accession>A0A6L7GQ61</accession>
<reference evidence="6 7" key="1">
    <citation type="submission" date="2019-11" db="EMBL/GenBank/DDBJ databases">
        <title>Gordonia sp. nov., a novel actinobacterium isolated from mangrove soil in Hainan.</title>
        <authorList>
            <person name="Huang X."/>
            <person name="Xie Y."/>
            <person name="Chu X."/>
            <person name="Xiao K."/>
        </authorList>
    </citation>
    <scope>NUCLEOTIDE SEQUENCE [LARGE SCALE GENOMIC DNA]</scope>
    <source>
        <strain evidence="6 7">HNM0687</strain>
    </source>
</reference>
<dbReference type="PANTHER" id="PTHR46796:SF6">
    <property type="entry name" value="ARAC SUBFAMILY"/>
    <property type="match status" value="1"/>
</dbReference>
<dbReference type="GO" id="GO:0043565">
    <property type="term" value="F:sequence-specific DNA binding"/>
    <property type="evidence" value="ECO:0007669"/>
    <property type="project" value="InterPro"/>
</dbReference>
<dbReference type="RefSeq" id="WP_160902280.1">
    <property type="nucleotide sequence ID" value="NZ_CP102850.1"/>
</dbReference>
<protein>
    <submittedName>
        <fullName evidence="6">Helix-turn-helix domain-containing protein</fullName>
    </submittedName>
</protein>
<keyword evidence="1" id="KW-0805">Transcription regulation</keyword>
<evidence type="ECO:0000313" key="6">
    <source>
        <dbReference type="EMBL" id="MXP22084.1"/>
    </source>
</evidence>
<dbReference type="InterPro" id="IPR018060">
    <property type="entry name" value="HTH_AraC"/>
</dbReference>
<feature type="compositionally biased region" description="Low complexity" evidence="4">
    <location>
        <begin position="337"/>
        <end position="353"/>
    </location>
</feature>
<feature type="compositionally biased region" description="Low complexity" evidence="4">
    <location>
        <begin position="12"/>
        <end position="35"/>
    </location>
</feature>
<dbReference type="AlphaFoldDB" id="A0A6L7GQ61"/>
<feature type="domain" description="HTH araC/xylS-type" evidence="5">
    <location>
        <begin position="236"/>
        <end position="335"/>
    </location>
</feature>
<evidence type="ECO:0000259" key="5">
    <source>
        <dbReference type="PROSITE" id="PS01124"/>
    </source>
</evidence>
<evidence type="ECO:0000256" key="2">
    <source>
        <dbReference type="ARBA" id="ARBA00023125"/>
    </source>
</evidence>
<dbReference type="PROSITE" id="PS01124">
    <property type="entry name" value="HTH_ARAC_FAMILY_2"/>
    <property type="match status" value="1"/>
</dbReference>
<dbReference type="Gene3D" id="1.10.10.60">
    <property type="entry name" value="Homeodomain-like"/>
    <property type="match status" value="1"/>
</dbReference>
<keyword evidence="3" id="KW-0804">Transcription</keyword>
<dbReference type="SMART" id="SM00342">
    <property type="entry name" value="HTH_ARAC"/>
    <property type="match status" value="1"/>
</dbReference>
<sequence length="365" mass="38844">MAVILDIGGGPASDPAASDPAASDPAASDPAAPALGAPDLSARLTAALRAAGGSTAARVTPLHRRPDFYAKVDTWPVGEGISLMRANMDPVAVATTPSRLAATDFDRVAVAMLSPGEWTLRQHGVLVRSAGPEPVLIVVDPAAPVDFRRADRGTAVVVHVDAAALHLPPSSVRASVRRPRPARSLYAVYLSFLTELLGVATACPAILAELNAPTARLTRELILDGSESENADDRLESIRRYVAQHLTDPGLSAESIARAHDISVRSLYKLWEPTGHRLSDHIIGLRLDRARVALVNRPHLTIEAIARAHGFVDSTHFTHRFRDRFHMTPTAWRAANRPARLTPRPGGAAAPAPGDDRRPAPSSEA</sequence>
<evidence type="ECO:0000313" key="7">
    <source>
        <dbReference type="Proteomes" id="UP000475545"/>
    </source>
</evidence>
<dbReference type="InterPro" id="IPR009057">
    <property type="entry name" value="Homeodomain-like_sf"/>
</dbReference>
<proteinExistence type="predicted"/>
<organism evidence="6 7">
    <name type="scientific">Gordonia mangrovi</name>
    <dbReference type="NCBI Taxonomy" id="2665643"/>
    <lineage>
        <taxon>Bacteria</taxon>
        <taxon>Bacillati</taxon>
        <taxon>Actinomycetota</taxon>
        <taxon>Actinomycetes</taxon>
        <taxon>Mycobacteriales</taxon>
        <taxon>Gordoniaceae</taxon>
        <taxon>Gordonia</taxon>
    </lineage>
</organism>
<comment type="caution">
    <text evidence="6">The sequence shown here is derived from an EMBL/GenBank/DDBJ whole genome shotgun (WGS) entry which is preliminary data.</text>
</comment>
<dbReference type="Proteomes" id="UP000475545">
    <property type="component" value="Unassembled WGS sequence"/>
</dbReference>
<evidence type="ECO:0000256" key="4">
    <source>
        <dbReference type="SAM" id="MobiDB-lite"/>
    </source>
</evidence>
<feature type="region of interest" description="Disordered" evidence="4">
    <location>
        <begin position="332"/>
        <end position="365"/>
    </location>
</feature>
<dbReference type="Pfam" id="PF12833">
    <property type="entry name" value="HTH_18"/>
    <property type="match status" value="1"/>
</dbReference>
<dbReference type="EMBL" id="WMBR01000003">
    <property type="protein sequence ID" value="MXP22084.1"/>
    <property type="molecule type" value="Genomic_DNA"/>
</dbReference>
<name>A0A6L7GQ61_9ACTN</name>
<dbReference type="SUPFAM" id="SSF46689">
    <property type="entry name" value="Homeodomain-like"/>
    <property type="match status" value="1"/>
</dbReference>
<gene>
    <name evidence="6" type="ORF">GIY30_12085</name>
</gene>
<dbReference type="GO" id="GO:0003700">
    <property type="term" value="F:DNA-binding transcription factor activity"/>
    <property type="evidence" value="ECO:0007669"/>
    <property type="project" value="InterPro"/>
</dbReference>
<feature type="region of interest" description="Disordered" evidence="4">
    <location>
        <begin position="8"/>
        <end position="35"/>
    </location>
</feature>
<dbReference type="InterPro" id="IPR050204">
    <property type="entry name" value="AraC_XylS_family_regulators"/>
</dbReference>
<evidence type="ECO:0000256" key="3">
    <source>
        <dbReference type="ARBA" id="ARBA00023163"/>
    </source>
</evidence>
<evidence type="ECO:0000256" key="1">
    <source>
        <dbReference type="ARBA" id="ARBA00023015"/>
    </source>
</evidence>